<accession>A0A2P2LTN1</accession>
<sequence>MTTPNQGSLLIGRLQVSTHIPKNSYTTSLRTCIRLPCITCIGRARRLQYD</sequence>
<dbReference type="AlphaFoldDB" id="A0A2P2LTN1"/>
<dbReference type="EMBL" id="GGEC01040841">
    <property type="protein sequence ID" value="MBX21325.1"/>
    <property type="molecule type" value="Transcribed_RNA"/>
</dbReference>
<evidence type="ECO:0000313" key="1">
    <source>
        <dbReference type="EMBL" id="MBX21325.1"/>
    </source>
</evidence>
<reference evidence="1" key="1">
    <citation type="submission" date="2018-02" db="EMBL/GenBank/DDBJ databases">
        <title>Rhizophora mucronata_Transcriptome.</title>
        <authorList>
            <person name="Meera S.P."/>
            <person name="Sreeshan A."/>
            <person name="Augustine A."/>
        </authorList>
    </citation>
    <scope>NUCLEOTIDE SEQUENCE</scope>
    <source>
        <tissue evidence="1">Leaf</tissue>
    </source>
</reference>
<proteinExistence type="predicted"/>
<name>A0A2P2LTN1_RHIMU</name>
<organism evidence="1">
    <name type="scientific">Rhizophora mucronata</name>
    <name type="common">Asiatic mangrove</name>
    <dbReference type="NCBI Taxonomy" id="61149"/>
    <lineage>
        <taxon>Eukaryota</taxon>
        <taxon>Viridiplantae</taxon>
        <taxon>Streptophyta</taxon>
        <taxon>Embryophyta</taxon>
        <taxon>Tracheophyta</taxon>
        <taxon>Spermatophyta</taxon>
        <taxon>Magnoliopsida</taxon>
        <taxon>eudicotyledons</taxon>
        <taxon>Gunneridae</taxon>
        <taxon>Pentapetalae</taxon>
        <taxon>rosids</taxon>
        <taxon>fabids</taxon>
        <taxon>Malpighiales</taxon>
        <taxon>Rhizophoraceae</taxon>
        <taxon>Rhizophora</taxon>
    </lineage>
</organism>
<protein>
    <submittedName>
        <fullName evidence="1">Uncharacterized protein</fullName>
    </submittedName>
</protein>